<protein>
    <submittedName>
        <fullName evidence="5">Beta-lactamase class A-like protein</fullName>
    </submittedName>
</protein>
<evidence type="ECO:0000313" key="5">
    <source>
        <dbReference type="EMBL" id="PLS29690.1"/>
    </source>
</evidence>
<dbReference type="RefSeq" id="WP_133125350.1">
    <property type="nucleotide sequence ID" value="NZ_NMWT01000001.1"/>
</dbReference>
<sequence length="561" mass="58757">MGFCNQCGAPLRQGAAFCDQCGAPVALGSGMPQGAPSAVPMPPMPGVPDGTIYDAGPNVARPTASMPSMPSVPSSAVPPVSPAAPASPTAIAVDPKAAKRKRIILIVVAALAAVALIVAGIGFLGSRSDDSTGKPAAAATKKSTKSKKAQKTEKKFAFDSKKIDSIVKDAQPAAVAMATSDGKAEYSSSGAGKSGVASGLYLPVYLAATDNGKNPNTTASTMLKTMDNNAANQLIDQVGGLDALNDWLKKNGYEHTQYQRKFGDTAASAAGKENTTTAEDATNMLIVVDRIDAGKLMELDTSKEGITVPSSMTIHGHRGQGIGGAYNYYLIVKDGDRTVVVTVMTEQDKSGAAGLVNKLLEEIHQETNPEGEGEGNKSGDGNTAQNGDEGSGTATPVELTQSYTTQYGTVNAVTMPALTFQYPSDWTITDNTVNQYVEEVDLSNSRGVQLRYLYGMDGYSGCGRYQWSSDIAKVADAQFNAPAVQATQYDLGPFMVASFNDDMYALTPESMQGHHDFVGEPQCVLAFDWAGSTSFVVANNQHGLTDQERREVIAILASLKG</sequence>
<proteinExistence type="predicted"/>
<organism evidence="5 6">
    <name type="scientific">Bifidobacterium parmae</name>
    <dbReference type="NCBI Taxonomy" id="361854"/>
    <lineage>
        <taxon>Bacteria</taxon>
        <taxon>Bacillati</taxon>
        <taxon>Actinomycetota</taxon>
        <taxon>Actinomycetes</taxon>
        <taxon>Bifidobacteriales</taxon>
        <taxon>Bifidobacteriaceae</taxon>
        <taxon>Bifidobacterium</taxon>
    </lineage>
</organism>
<evidence type="ECO:0000256" key="2">
    <source>
        <dbReference type="SAM" id="Phobius"/>
    </source>
</evidence>
<keyword evidence="2" id="KW-0472">Membrane</keyword>
<dbReference type="GO" id="GO:0030655">
    <property type="term" value="P:beta-lactam antibiotic catabolic process"/>
    <property type="evidence" value="ECO:0007669"/>
    <property type="project" value="InterPro"/>
</dbReference>
<feature type="region of interest" description="Disordered" evidence="1">
    <location>
        <begin position="129"/>
        <end position="151"/>
    </location>
</feature>
<keyword evidence="2" id="KW-0812">Transmembrane</keyword>
<evidence type="ECO:0000313" key="6">
    <source>
        <dbReference type="Proteomes" id="UP000235034"/>
    </source>
</evidence>
<dbReference type="InterPro" id="IPR012338">
    <property type="entry name" value="Beta-lactam/transpept-like"/>
</dbReference>
<feature type="transmembrane region" description="Helical" evidence="2">
    <location>
        <begin position="103"/>
        <end position="125"/>
    </location>
</feature>
<dbReference type="InterPro" id="IPR026870">
    <property type="entry name" value="Zinc_ribbon_dom"/>
</dbReference>
<dbReference type="Pfam" id="PF13240">
    <property type="entry name" value="Zn_Ribbon_1"/>
    <property type="match status" value="1"/>
</dbReference>
<dbReference type="EMBL" id="NMWT01000001">
    <property type="protein sequence ID" value="PLS29690.1"/>
    <property type="molecule type" value="Genomic_DNA"/>
</dbReference>
<keyword evidence="2" id="KW-1133">Transmembrane helix</keyword>
<feature type="domain" description="Zinc-ribbon" evidence="3">
    <location>
        <begin position="3"/>
        <end position="25"/>
    </location>
</feature>
<feature type="domain" description="Beta-lactamase class A catalytic" evidence="4">
    <location>
        <begin position="218"/>
        <end position="287"/>
    </location>
</feature>
<comment type="caution">
    <text evidence="5">The sequence shown here is derived from an EMBL/GenBank/DDBJ whole genome shotgun (WGS) entry which is preliminary data.</text>
</comment>
<dbReference type="Gene3D" id="3.40.710.10">
    <property type="entry name" value="DD-peptidase/beta-lactamase superfamily"/>
    <property type="match status" value="1"/>
</dbReference>
<dbReference type="GO" id="GO:0008800">
    <property type="term" value="F:beta-lactamase activity"/>
    <property type="evidence" value="ECO:0007669"/>
    <property type="project" value="InterPro"/>
</dbReference>
<feature type="compositionally biased region" description="Polar residues" evidence="1">
    <location>
        <begin position="379"/>
        <end position="396"/>
    </location>
</feature>
<gene>
    <name evidence="5" type="ORF">Uis4E_0031</name>
</gene>
<dbReference type="SUPFAM" id="SSF56601">
    <property type="entry name" value="beta-lactamase/transpeptidase-like"/>
    <property type="match status" value="1"/>
</dbReference>
<feature type="region of interest" description="Disordered" evidence="1">
    <location>
        <begin position="367"/>
        <end position="396"/>
    </location>
</feature>
<evidence type="ECO:0000256" key="1">
    <source>
        <dbReference type="SAM" id="MobiDB-lite"/>
    </source>
</evidence>
<accession>A0A2N5J652</accession>
<dbReference type="InterPro" id="IPR045155">
    <property type="entry name" value="Beta-lactam_cat"/>
</dbReference>
<evidence type="ECO:0000259" key="4">
    <source>
        <dbReference type="Pfam" id="PF13354"/>
    </source>
</evidence>
<evidence type="ECO:0000259" key="3">
    <source>
        <dbReference type="Pfam" id="PF13240"/>
    </source>
</evidence>
<dbReference type="AlphaFoldDB" id="A0A2N5J652"/>
<dbReference type="Pfam" id="PF13354">
    <property type="entry name" value="Beta-lactamase2"/>
    <property type="match status" value="1"/>
</dbReference>
<dbReference type="OrthoDB" id="3237080at2"/>
<keyword evidence="6" id="KW-1185">Reference proteome</keyword>
<reference evidence="5 6" key="1">
    <citation type="submission" date="2017-07" db="EMBL/GenBank/DDBJ databases">
        <title>Bifidobacterium novel species.</title>
        <authorList>
            <person name="Lugli G.A."/>
            <person name="Milani C."/>
            <person name="Duranti S."/>
            <person name="Mangifesta M."/>
        </authorList>
    </citation>
    <scope>NUCLEOTIDE SEQUENCE [LARGE SCALE GENOMIC DNA]</scope>
    <source>
        <strain evidence="5 6">77</strain>
    </source>
</reference>
<dbReference type="Proteomes" id="UP000235034">
    <property type="component" value="Unassembled WGS sequence"/>
</dbReference>
<name>A0A2N5J652_9BIFI</name>